<feature type="domain" description="DC1" evidence="3">
    <location>
        <begin position="14"/>
        <end position="63"/>
    </location>
</feature>
<evidence type="ECO:0000313" key="5">
    <source>
        <dbReference type="Proteomes" id="UP000250321"/>
    </source>
</evidence>
<dbReference type="SUPFAM" id="SSF57889">
    <property type="entry name" value="Cysteine-rich domain"/>
    <property type="match status" value="1"/>
</dbReference>
<dbReference type="Pfam" id="PF03107">
    <property type="entry name" value="C1_2"/>
    <property type="match status" value="1"/>
</dbReference>
<proteinExistence type="predicted"/>
<keyword evidence="1" id="KW-0677">Repeat</keyword>
<dbReference type="InterPro" id="IPR004146">
    <property type="entry name" value="DC1"/>
</dbReference>
<keyword evidence="5" id="KW-1185">Reference proteome</keyword>
<accession>A0A314UVR2</accession>
<feature type="compositionally biased region" description="Basic and acidic residues" evidence="2">
    <location>
        <begin position="1"/>
        <end position="21"/>
    </location>
</feature>
<feature type="region of interest" description="Disordered" evidence="2">
    <location>
        <begin position="1"/>
        <end position="28"/>
    </location>
</feature>
<evidence type="ECO:0000256" key="2">
    <source>
        <dbReference type="SAM" id="MobiDB-lite"/>
    </source>
</evidence>
<name>A0A314UVR2_PRUYE</name>
<comment type="caution">
    <text evidence="4">The sequence shown here is derived from an EMBL/GenBank/DDBJ whole genome shotgun (WGS) entry which is preliminary data.</text>
</comment>
<dbReference type="AlphaFoldDB" id="A0A314UVR2"/>
<dbReference type="InterPro" id="IPR046349">
    <property type="entry name" value="C1-like_sf"/>
</dbReference>
<protein>
    <recommendedName>
        <fullName evidence="3">DC1 domain-containing protein</fullName>
    </recommendedName>
</protein>
<evidence type="ECO:0000256" key="1">
    <source>
        <dbReference type="ARBA" id="ARBA00022737"/>
    </source>
</evidence>
<gene>
    <name evidence="4" type="ORF">Pyn_38726</name>
</gene>
<dbReference type="Proteomes" id="UP000250321">
    <property type="component" value="Unassembled WGS sequence"/>
</dbReference>
<dbReference type="EMBL" id="PJQY01002931">
    <property type="protein sequence ID" value="PQM41625.1"/>
    <property type="molecule type" value="Genomic_DNA"/>
</dbReference>
<sequence>MERTENQRLKFHHFSHEHPLEHTNSPPKQKETCAGCNLMILPGYDGWLYRCLICEFDTHISCAISNQTGLQPPQNRTPLLSTSAFPRQTMHSSASSFGISVAENYNIEGNELLQLVRQKVSRGNFKSIGEEKVASAAVTGWDERLYSPKQNFNVRVATWTW</sequence>
<reference evidence="4 5" key="1">
    <citation type="submission" date="2018-02" db="EMBL/GenBank/DDBJ databases">
        <title>Draft genome of wild Prunus yedoensis var. nudiflora.</title>
        <authorList>
            <person name="Baek S."/>
            <person name="Kim J.-H."/>
            <person name="Choi K."/>
            <person name="Kim G.-B."/>
            <person name="Cho A."/>
            <person name="Jang H."/>
            <person name="Shin C.-H."/>
            <person name="Yu H.-J."/>
            <person name="Mun J.-H."/>
        </authorList>
    </citation>
    <scope>NUCLEOTIDE SEQUENCE [LARGE SCALE GENOMIC DNA]</scope>
    <source>
        <strain evidence="5">cv. Jeju island</strain>
        <tissue evidence="4">Leaf</tissue>
    </source>
</reference>
<dbReference type="OrthoDB" id="1483207at2759"/>
<organism evidence="4 5">
    <name type="scientific">Prunus yedoensis var. nudiflora</name>
    <dbReference type="NCBI Taxonomy" id="2094558"/>
    <lineage>
        <taxon>Eukaryota</taxon>
        <taxon>Viridiplantae</taxon>
        <taxon>Streptophyta</taxon>
        <taxon>Embryophyta</taxon>
        <taxon>Tracheophyta</taxon>
        <taxon>Spermatophyta</taxon>
        <taxon>Magnoliopsida</taxon>
        <taxon>eudicotyledons</taxon>
        <taxon>Gunneridae</taxon>
        <taxon>Pentapetalae</taxon>
        <taxon>rosids</taxon>
        <taxon>fabids</taxon>
        <taxon>Rosales</taxon>
        <taxon>Rosaceae</taxon>
        <taxon>Amygdaloideae</taxon>
        <taxon>Amygdaleae</taxon>
        <taxon>Prunus</taxon>
    </lineage>
</organism>
<evidence type="ECO:0000259" key="3">
    <source>
        <dbReference type="Pfam" id="PF03107"/>
    </source>
</evidence>
<evidence type="ECO:0000313" key="4">
    <source>
        <dbReference type="EMBL" id="PQM41625.1"/>
    </source>
</evidence>